<dbReference type="AlphaFoldDB" id="A0A0C3QAF0"/>
<reference evidence="2" key="2">
    <citation type="submission" date="2015-01" db="EMBL/GenBank/DDBJ databases">
        <title>Evolutionary Origins and Diversification of the Mycorrhizal Mutualists.</title>
        <authorList>
            <consortium name="DOE Joint Genome Institute"/>
            <consortium name="Mycorrhizal Genomics Consortium"/>
            <person name="Kohler A."/>
            <person name="Kuo A."/>
            <person name="Nagy L.G."/>
            <person name="Floudas D."/>
            <person name="Copeland A."/>
            <person name="Barry K.W."/>
            <person name="Cichocki N."/>
            <person name="Veneault-Fourrey C."/>
            <person name="LaButti K."/>
            <person name="Lindquist E.A."/>
            <person name="Lipzen A."/>
            <person name="Lundell T."/>
            <person name="Morin E."/>
            <person name="Murat C."/>
            <person name="Riley R."/>
            <person name="Ohm R."/>
            <person name="Sun H."/>
            <person name="Tunlid A."/>
            <person name="Henrissat B."/>
            <person name="Grigoriev I.V."/>
            <person name="Hibbett D.S."/>
            <person name="Martin F."/>
        </authorList>
    </citation>
    <scope>NUCLEOTIDE SEQUENCE [LARGE SCALE GENOMIC DNA]</scope>
    <source>
        <strain evidence="2">MUT 4182</strain>
    </source>
</reference>
<feature type="non-terminal residue" evidence="1">
    <location>
        <position position="1"/>
    </location>
</feature>
<dbReference type="Proteomes" id="UP000054248">
    <property type="component" value="Unassembled WGS sequence"/>
</dbReference>
<accession>A0A0C3QAF0</accession>
<name>A0A0C3QAF0_9AGAM</name>
<feature type="non-terminal residue" evidence="1">
    <location>
        <position position="60"/>
    </location>
</feature>
<reference evidence="1 2" key="1">
    <citation type="submission" date="2014-04" db="EMBL/GenBank/DDBJ databases">
        <authorList>
            <consortium name="DOE Joint Genome Institute"/>
            <person name="Kuo A."/>
            <person name="Girlanda M."/>
            <person name="Perotto S."/>
            <person name="Kohler A."/>
            <person name="Nagy L.G."/>
            <person name="Floudas D."/>
            <person name="Copeland A."/>
            <person name="Barry K.W."/>
            <person name="Cichocki N."/>
            <person name="Veneault-Fourrey C."/>
            <person name="LaButti K."/>
            <person name="Lindquist E.A."/>
            <person name="Lipzen A."/>
            <person name="Lundell T."/>
            <person name="Morin E."/>
            <person name="Murat C."/>
            <person name="Sun H."/>
            <person name="Tunlid A."/>
            <person name="Henrissat B."/>
            <person name="Grigoriev I.V."/>
            <person name="Hibbett D.S."/>
            <person name="Martin F."/>
            <person name="Nordberg H.P."/>
            <person name="Cantor M.N."/>
            <person name="Hua S.X."/>
        </authorList>
    </citation>
    <scope>NUCLEOTIDE SEQUENCE [LARGE SCALE GENOMIC DNA]</scope>
    <source>
        <strain evidence="1 2">MUT 4182</strain>
    </source>
</reference>
<keyword evidence="2" id="KW-1185">Reference proteome</keyword>
<protein>
    <submittedName>
        <fullName evidence="1">Uncharacterized protein</fullName>
    </submittedName>
</protein>
<organism evidence="1 2">
    <name type="scientific">Tulasnella calospora MUT 4182</name>
    <dbReference type="NCBI Taxonomy" id="1051891"/>
    <lineage>
        <taxon>Eukaryota</taxon>
        <taxon>Fungi</taxon>
        <taxon>Dikarya</taxon>
        <taxon>Basidiomycota</taxon>
        <taxon>Agaricomycotina</taxon>
        <taxon>Agaricomycetes</taxon>
        <taxon>Cantharellales</taxon>
        <taxon>Tulasnellaceae</taxon>
        <taxon>Tulasnella</taxon>
    </lineage>
</organism>
<evidence type="ECO:0000313" key="2">
    <source>
        <dbReference type="Proteomes" id="UP000054248"/>
    </source>
</evidence>
<dbReference type="HOGENOM" id="CLU_157667_2_1_1"/>
<dbReference type="EMBL" id="KN823149">
    <property type="protein sequence ID" value="KIO21114.1"/>
    <property type="molecule type" value="Genomic_DNA"/>
</dbReference>
<evidence type="ECO:0000313" key="1">
    <source>
        <dbReference type="EMBL" id="KIO21114.1"/>
    </source>
</evidence>
<sequence>VNLQHDCQRSGCMDSKTRPAVQELMETQYLESQVDHMATGLFIVNTNSLHNYRAIRTVVP</sequence>
<dbReference type="OrthoDB" id="3264327at2759"/>
<gene>
    <name evidence="1" type="ORF">M407DRAFT_53320</name>
</gene>
<proteinExistence type="predicted"/>